<dbReference type="EMBL" id="AYKW01000034">
    <property type="protein sequence ID" value="PIL27414.1"/>
    <property type="molecule type" value="Genomic_DNA"/>
</dbReference>
<accession>A0A2G8S0Z9</accession>
<protein>
    <submittedName>
        <fullName evidence="1">Uncharacterized protein</fullName>
    </submittedName>
</protein>
<dbReference type="AlphaFoldDB" id="A0A2G8S0Z9"/>
<dbReference type="OrthoDB" id="2753421at2759"/>
<reference evidence="1 2" key="1">
    <citation type="journal article" date="2015" name="Sci. Rep.">
        <title>Chromosome-level genome map provides insights into diverse defense mechanisms in the medicinal fungus Ganoderma sinense.</title>
        <authorList>
            <person name="Zhu Y."/>
            <person name="Xu J."/>
            <person name="Sun C."/>
            <person name="Zhou S."/>
            <person name="Xu H."/>
            <person name="Nelson D.R."/>
            <person name="Qian J."/>
            <person name="Song J."/>
            <person name="Luo H."/>
            <person name="Xiang L."/>
            <person name="Li Y."/>
            <person name="Xu Z."/>
            <person name="Ji A."/>
            <person name="Wang L."/>
            <person name="Lu S."/>
            <person name="Hayward A."/>
            <person name="Sun W."/>
            <person name="Li X."/>
            <person name="Schwartz D.C."/>
            <person name="Wang Y."/>
            <person name="Chen S."/>
        </authorList>
    </citation>
    <scope>NUCLEOTIDE SEQUENCE [LARGE SCALE GENOMIC DNA]</scope>
    <source>
        <strain evidence="1 2">ZZ0214-1</strain>
    </source>
</reference>
<dbReference type="Proteomes" id="UP000230002">
    <property type="component" value="Unassembled WGS sequence"/>
</dbReference>
<proteinExistence type="predicted"/>
<gene>
    <name evidence="1" type="ORF">GSI_10562</name>
</gene>
<evidence type="ECO:0000313" key="1">
    <source>
        <dbReference type="EMBL" id="PIL27414.1"/>
    </source>
</evidence>
<sequence length="129" mass="14482">MSATTVSPESFVDQCTVDIKVEPHDEHPQAMKFVIVHATHSDHGGVGSLTALKINRRQLRGDFIMVMDDESQELSDFATTLFDDMGHLKPEFMEHEHQKGSGVWGHELDSGVLLYILSVDVQQARTTQY</sequence>
<evidence type="ECO:0000313" key="2">
    <source>
        <dbReference type="Proteomes" id="UP000230002"/>
    </source>
</evidence>
<keyword evidence="2" id="KW-1185">Reference proteome</keyword>
<comment type="caution">
    <text evidence="1">The sequence shown here is derived from an EMBL/GenBank/DDBJ whole genome shotgun (WGS) entry which is preliminary data.</text>
</comment>
<name>A0A2G8S0Z9_9APHY</name>
<dbReference type="STRING" id="1077348.A0A2G8S0Z9"/>
<organism evidence="1 2">
    <name type="scientific">Ganoderma sinense ZZ0214-1</name>
    <dbReference type="NCBI Taxonomy" id="1077348"/>
    <lineage>
        <taxon>Eukaryota</taxon>
        <taxon>Fungi</taxon>
        <taxon>Dikarya</taxon>
        <taxon>Basidiomycota</taxon>
        <taxon>Agaricomycotina</taxon>
        <taxon>Agaricomycetes</taxon>
        <taxon>Polyporales</taxon>
        <taxon>Polyporaceae</taxon>
        <taxon>Ganoderma</taxon>
    </lineage>
</organism>